<feature type="domain" description="DUF3741" evidence="4">
    <location>
        <begin position="142"/>
        <end position="164"/>
    </location>
</feature>
<dbReference type="Proteomes" id="UP001372338">
    <property type="component" value="Unassembled WGS sequence"/>
</dbReference>
<name>A0AAN9FET6_CROPI</name>
<evidence type="ECO:0008006" key="7">
    <source>
        <dbReference type="Google" id="ProtNLM"/>
    </source>
</evidence>
<dbReference type="Pfam" id="PF14309">
    <property type="entry name" value="DUF4378"/>
    <property type="match status" value="1"/>
</dbReference>
<proteinExistence type="predicted"/>
<evidence type="ECO:0000256" key="1">
    <source>
        <dbReference type="SAM" id="Coils"/>
    </source>
</evidence>
<feature type="compositionally biased region" description="Low complexity" evidence="2">
    <location>
        <begin position="57"/>
        <end position="73"/>
    </location>
</feature>
<evidence type="ECO:0000256" key="2">
    <source>
        <dbReference type="SAM" id="MobiDB-lite"/>
    </source>
</evidence>
<feature type="compositionally biased region" description="Polar residues" evidence="2">
    <location>
        <begin position="376"/>
        <end position="385"/>
    </location>
</feature>
<feature type="coiled-coil region" evidence="1">
    <location>
        <begin position="685"/>
        <end position="717"/>
    </location>
</feature>
<evidence type="ECO:0000259" key="3">
    <source>
        <dbReference type="Pfam" id="PF14309"/>
    </source>
</evidence>
<protein>
    <recommendedName>
        <fullName evidence="7">DUF4378 domain-containing protein</fullName>
    </recommendedName>
</protein>
<feature type="compositionally biased region" description="Polar residues" evidence="2">
    <location>
        <begin position="508"/>
        <end position="563"/>
    </location>
</feature>
<feature type="compositionally biased region" description="Polar residues" evidence="2">
    <location>
        <begin position="425"/>
        <end position="440"/>
    </location>
</feature>
<feature type="region of interest" description="Disordered" evidence="2">
    <location>
        <begin position="57"/>
        <end position="143"/>
    </location>
</feature>
<comment type="caution">
    <text evidence="5">The sequence shown here is derived from an EMBL/GenBank/DDBJ whole genome shotgun (WGS) entry which is preliminary data.</text>
</comment>
<organism evidence="5 6">
    <name type="scientific">Crotalaria pallida</name>
    <name type="common">Smooth rattlebox</name>
    <name type="synonym">Crotalaria striata</name>
    <dbReference type="NCBI Taxonomy" id="3830"/>
    <lineage>
        <taxon>Eukaryota</taxon>
        <taxon>Viridiplantae</taxon>
        <taxon>Streptophyta</taxon>
        <taxon>Embryophyta</taxon>
        <taxon>Tracheophyta</taxon>
        <taxon>Spermatophyta</taxon>
        <taxon>Magnoliopsida</taxon>
        <taxon>eudicotyledons</taxon>
        <taxon>Gunneridae</taxon>
        <taxon>Pentapetalae</taxon>
        <taxon>rosids</taxon>
        <taxon>fabids</taxon>
        <taxon>Fabales</taxon>
        <taxon>Fabaceae</taxon>
        <taxon>Papilionoideae</taxon>
        <taxon>50 kb inversion clade</taxon>
        <taxon>genistoids sensu lato</taxon>
        <taxon>core genistoids</taxon>
        <taxon>Crotalarieae</taxon>
        <taxon>Crotalaria</taxon>
    </lineage>
</organism>
<feature type="region of interest" description="Disordered" evidence="2">
    <location>
        <begin position="401"/>
        <end position="479"/>
    </location>
</feature>
<keyword evidence="1" id="KW-0175">Coiled coil</keyword>
<gene>
    <name evidence="5" type="ORF">RIF29_23740</name>
</gene>
<evidence type="ECO:0000313" key="6">
    <source>
        <dbReference type="Proteomes" id="UP001372338"/>
    </source>
</evidence>
<evidence type="ECO:0000259" key="4">
    <source>
        <dbReference type="Pfam" id="PF14383"/>
    </source>
</evidence>
<dbReference type="InterPro" id="IPR032795">
    <property type="entry name" value="DUF3741-assoc"/>
</dbReference>
<keyword evidence="6" id="KW-1185">Reference proteome</keyword>
<dbReference type="InterPro" id="IPR025486">
    <property type="entry name" value="DUF4378"/>
</dbReference>
<feature type="region of interest" description="Disordered" evidence="2">
    <location>
        <begin position="493"/>
        <end position="563"/>
    </location>
</feature>
<feature type="region of interest" description="Disordered" evidence="2">
    <location>
        <begin position="320"/>
        <end position="385"/>
    </location>
</feature>
<dbReference type="PANTHER" id="PTHR37751:SF4">
    <property type="entry name" value="DUF4378 DOMAIN PROTEIN"/>
    <property type="match status" value="1"/>
</dbReference>
<feature type="compositionally biased region" description="Low complexity" evidence="2">
    <location>
        <begin position="334"/>
        <end position="348"/>
    </location>
</feature>
<dbReference type="Pfam" id="PF14383">
    <property type="entry name" value="VARLMGL"/>
    <property type="match status" value="1"/>
</dbReference>
<sequence length="735" mass="82755">MGKDYWYWSGSRSSRSNKSSKKGGSAGKVETADIPTGCMCAVFQAFDFHPFHFSLNQHHHQQQQPSSFNPSSLDNNSQDLHGVPKGAEAPRNSLESEDGTVSSNSLDEKLKIPKNIRIKTSGGSTRARGGNVSTDVSSELISSPGTKTPTLVARLMGLDLLPDALHSSSSSSSSCISTPNQQGYHHLPHIHHHLRQRQHDFQLTKHRNSTGSYNNNNNASGTRYLHETPRSSDVEHRRLSLQINKENLERKDMDLPRFSFSKRKCDDENFNARSPSHYARQIVKQVKESVSRKVGVDITNTVKSREKEREEFVTQLRLKKSLKKSSGKNSLDESNSSPGKHSNSSYSPRLSRFMDTKHKTSTKPSSPLTQKDENTSPKQPSPSSLVNIEAQVSRVLTKAKPQALPEQELQDQKPVSIKCKKNNTNEKFSSRLNKPQQKTSSIRKKQEEAFVIRPPPAQGRGNDIKTKSKRTHHPLPTSNVLINDINTSMVPNLLPVKMDPSPPATKIPQKQSQVGETRSTQLSSCSSQRYKQEALSHTLSTRGRSATTNDHNKSNGVSTSSTDSPEFKYIATILSRTTGPHNNNLQWFSASHPLDPSIFHKLELYPSYNSTLSYPENYKDCNFTQNNHLGPRSNRRLLFDLVDEVLSEILVMKKPKYDDDVNGMLLLERVWKRVLSFPRAKCEVLEDIDRLIEINEKEEEEERREREEGMVVKIEEKILETLVHETVTVMVGATV</sequence>
<evidence type="ECO:0000313" key="5">
    <source>
        <dbReference type="EMBL" id="KAK7270528.1"/>
    </source>
</evidence>
<feature type="domain" description="DUF4378" evidence="3">
    <location>
        <begin position="566"/>
        <end position="725"/>
    </location>
</feature>
<feature type="region of interest" description="Disordered" evidence="2">
    <location>
        <begin position="1"/>
        <end position="29"/>
    </location>
</feature>
<dbReference type="AlphaFoldDB" id="A0AAN9FET6"/>
<reference evidence="5 6" key="1">
    <citation type="submission" date="2024-01" db="EMBL/GenBank/DDBJ databases">
        <title>The genomes of 5 underutilized Papilionoideae crops provide insights into root nodulation and disease resistanc.</title>
        <authorList>
            <person name="Yuan L."/>
        </authorList>
    </citation>
    <scope>NUCLEOTIDE SEQUENCE [LARGE SCALE GENOMIC DNA]</scope>
    <source>
        <strain evidence="5">ZHUSHIDOU_FW_LH</strain>
        <tissue evidence="5">Leaf</tissue>
    </source>
</reference>
<dbReference type="EMBL" id="JAYWIO010000004">
    <property type="protein sequence ID" value="KAK7270528.1"/>
    <property type="molecule type" value="Genomic_DNA"/>
</dbReference>
<dbReference type="PANTHER" id="PTHR37751">
    <property type="entry name" value="LOW PROTEIN: M-PHASE INDUCER PHOSPHATASE-LIKE PROTEIN"/>
    <property type="match status" value="1"/>
</dbReference>
<accession>A0AAN9FET6</accession>
<feature type="compositionally biased region" description="Polar residues" evidence="2">
    <location>
        <begin position="131"/>
        <end position="143"/>
    </location>
</feature>